<protein>
    <submittedName>
        <fullName evidence="4">DnaJ-domain-containing protein</fullName>
    </submittedName>
</protein>
<dbReference type="Gene3D" id="1.10.287.110">
    <property type="entry name" value="DnaJ domain"/>
    <property type="match status" value="1"/>
</dbReference>
<dbReference type="InterPro" id="IPR001623">
    <property type="entry name" value="DnaJ_domain"/>
</dbReference>
<dbReference type="PANTHER" id="PTHR44360:SF1">
    <property type="entry name" value="DNAJ HOMOLOG SUBFAMILY B MEMBER 9"/>
    <property type="match status" value="1"/>
</dbReference>
<feature type="transmembrane region" description="Helical" evidence="2">
    <location>
        <begin position="51"/>
        <end position="71"/>
    </location>
</feature>
<keyword evidence="2" id="KW-0472">Membrane</keyword>
<dbReference type="AlphaFoldDB" id="A0A8H4A8Z2"/>
<dbReference type="InterPro" id="IPR018253">
    <property type="entry name" value="DnaJ_domain_CS"/>
</dbReference>
<dbReference type="SUPFAM" id="SSF46565">
    <property type="entry name" value="Chaperone J-domain"/>
    <property type="match status" value="1"/>
</dbReference>
<evidence type="ECO:0000313" key="4">
    <source>
        <dbReference type="EMBL" id="KAF0453066.1"/>
    </source>
</evidence>
<dbReference type="OrthoDB" id="436519at2759"/>
<feature type="transmembrane region" description="Helical" evidence="2">
    <location>
        <begin position="12"/>
        <end position="30"/>
    </location>
</feature>
<feature type="domain" description="J" evidence="3">
    <location>
        <begin position="74"/>
        <end position="138"/>
    </location>
</feature>
<dbReference type="EMBL" id="WTPW01001148">
    <property type="protein sequence ID" value="KAF0453066.1"/>
    <property type="molecule type" value="Genomic_DNA"/>
</dbReference>
<evidence type="ECO:0000256" key="1">
    <source>
        <dbReference type="ARBA" id="ARBA00023186"/>
    </source>
</evidence>
<dbReference type="GO" id="GO:0051087">
    <property type="term" value="F:protein-folding chaperone binding"/>
    <property type="evidence" value="ECO:0007669"/>
    <property type="project" value="TreeGrafter"/>
</dbReference>
<reference evidence="4 5" key="1">
    <citation type="journal article" date="2019" name="Environ. Microbiol.">
        <title>At the nexus of three kingdoms: the genome of the mycorrhizal fungus Gigaspora margarita provides insights into plant, endobacterial and fungal interactions.</title>
        <authorList>
            <person name="Venice F."/>
            <person name="Ghignone S."/>
            <person name="Salvioli di Fossalunga A."/>
            <person name="Amselem J."/>
            <person name="Novero M."/>
            <person name="Xianan X."/>
            <person name="Sedzielewska Toro K."/>
            <person name="Morin E."/>
            <person name="Lipzen A."/>
            <person name="Grigoriev I.V."/>
            <person name="Henrissat B."/>
            <person name="Martin F.M."/>
            <person name="Bonfante P."/>
        </authorList>
    </citation>
    <scope>NUCLEOTIDE SEQUENCE [LARGE SCALE GENOMIC DNA]</scope>
    <source>
        <strain evidence="4 5">BEG34</strain>
    </source>
</reference>
<sequence length="331" mass="38692">MTDWLNFLGWTILPQLVTNWVQIIYYRLVYYAGANIPKPGQPKYELHRRRIFVVVVLSYLIYTIVDAVYSIKPNYYDELKINQDFTIKEIKANFRKLQLEYHPDKNQEEGAQETFIWLRAAYDTLTDPVKRYAYDRFGTEINNWNNCSILRDYLVNGLASFLGFYIGTGLVLFILNVLGKGQFGRFWRLVVFFAIACLEASMILHPKPPVITSLFLSRWAIFEQIIILRQLFITTFIAISQVGPMLFPSDEIIISPSLANLETLSRIAVEESKNQLRASFQPFQGNITAQKELEKKMESLLVETFLYQNDPELNKMYSQVYQRVVKRNKSQ</sequence>
<evidence type="ECO:0000313" key="5">
    <source>
        <dbReference type="Proteomes" id="UP000439903"/>
    </source>
</evidence>
<dbReference type="Pfam" id="PF00226">
    <property type="entry name" value="DnaJ"/>
    <property type="match status" value="1"/>
</dbReference>
<organism evidence="4 5">
    <name type="scientific">Gigaspora margarita</name>
    <dbReference type="NCBI Taxonomy" id="4874"/>
    <lineage>
        <taxon>Eukaryota</taxon>
        <taxon>Fungi</taxon>
        <taxon>Fungi incertae sedis</taxon>
        <taxon>Mucoromycota</taxon>
        <taxon>Glomeromycotina</taxon>
        <taxon>Glomeromycetes</taxon>
        <taxon>Diversisporales</taxon>
        <taxon>Gigasporaceae</taxon>
        <taxon>Gigaspora</taxon>
    </lineage>
</organism>
<dbReference type="CDD" id="cd06257">
    <property type="entry name" value="DnaJ"/>
    <property type="match status" value="1"/>
</dbReference>
<keyword evidence="5" id="KW-1185">Reference proteome</keyword>
<dbReference type="InterPro" id="IPR051948">
    <property type="entry name" value="Hsp70_co-chaperone_J-domain"/>
</dbReference>
<dbReference type="GO" id="GO:0051787">
    <property type="term" value="F:misfolded protein binding"/>
    <property type="evidence" value="ECO:0007669"/>
    <property type="project" value="TreeGrafter"/>
</dbReference>
<feature type="transmembrane region" description="Helical" evidence="2">
    <location>
        <begin position="225"/>
        <end position="247"/>
    </location>
</feature>
<feature type="transmembrane region" description="Helical" evidence="2">
    <location>
        <begin position="186"/>
        <end position="205"/>
    </location>
</feature>
<feature type="transmembrane region" description="Helical" evidence="2">
    <location>
        <begin position="158"/>
        <end position="179"/>
    </location>
</feature>
<dbReference type="SMART" id="SM00271">
    <property type="entry name" value="DnaJ"/>
    <property type="match status" value="1"/>
</dbReference>
<dbReference type="PRINTS" id="PR00625">
    <property type="entry name" value="JDOMAIN"/>
</dbReference>
<dbReference type="InterPro" id="IPR036869">
    <property type="entry name" value="J_dom_sf"/>
</dbReference>
<dbReference type="GO" id="GO:0036503">
    <property type="term" value="P:ERAD pathway"/>
    <property type="evidence" value="ECO:0007669"/>
    <property type="project" value="TreeGrafter"/>
</dbReference>
<dbReference type="GO" id="GO:0005783">
    <property type="term" value="C:endoplasmic reticulum"/>
    <property type="evidence" value="ECO:0007669"/>
    <property type="project" value="TreeGrafter"/>
</dbReference>
<comment type="caution">
    <text evidence="4">The sequence shown here is derived from an EMBL/GenBank/DDBJ whole genome shotgun (WGS) entry which is preliminary data.</text>
</comment>
<evidence type="ECO:0000259" key="3">
    <source>
        <dbReference type="PROSITE" id="PS50076"/>
    </source>
</evidence>
<gene>
    <name evidence="4" type="ORF">F8M41_001802</name>
</gene>
<dbReference type="Proteomes" id="UP000439903">
    <property type="component" value="Unassembled WGS sequence"/>
</dbReference>
<proteinExistence type="predicted"/>
<evidence type="ECO:0000256" key="2">
    <source>
        <dbReference type="SAM" id="Phobius"/>
    </source>
</evidence>
<dbReference type="PANTHER" id="PTHR44360">
    <property type="entry name" value="DNAJ HOMOLOG SUBFAMILY B MEMBER 9"/>
    <property type="match status" value="1"/>
</dbReference>
<dbReference type="PROSITE" id="PS00636">
    <property type="entry name" value="DNAJ_1"/>
    <property type="match status" value="1"/>
</dbReference>
<keyword evidence="2" id="KW-0812">Transmembrane</keyword>
<dbReference type="PROSITE" id="PS50076">
    <property type="entry name" value="DNAJ_2"/>
    <property type="match status" value="1"/>
</dbReference>
<keyword evidence="2" id="KW-1133">Transmembrane helix</keyword>
<keyword evidence="1" id="KW-0143">Chaperone</keyword>
<name>A0A8H4A8Z2_GIGMA</name>
<accession>A0A8H4A8Z2</accession>